<evidence type="ECO:0000259" key="6">
    <source>
        <dbReference type="PROSITE" id="PS51829"/>
    </source>
</evidence>
<dbReference type="PROSITE" id="PS00137">
    <property type="entry name" value="SUBTILASE_HIS"/>
    <property type="match status" value="1"/>
</dbReference>
<dbReference type="PANTHER" id="PTHR42884">
    <property type="entry name" value="PROPROTEIN CONVERTASE SUBTILISIN/KEXIN-RELATED"/>
    <property type="match status" value="1"/>
</dbReference>
<dbReference type="GO" id="GO:0004252">
    <property type="term" value="F:serine-type endopeptidase activity"/>
    <property type="evidence" value="ECO:0007669"/>
    <property type="project" value="UniProtKB-UniRule"/>
</dbReference>
<evidence type="ECO:0000256" key="2">
    <source>
        <dbReference type="ARBA" id="ARBA00022801"/>
    </source>
</evidence>
<dbReference type="GO" id="GO:0016020">
    <property type="term" value="C:membrane"/>
    <property type="evidence" value="ECO:0007669"/>
    <property type="project" value="TreeGrafter"/>
</dbReference>
<comment type="similarity">
    <text evidence="5">Belongs to the peptidase S8 family.</text>
</comment>
<dbReference type="Gene3D" id="3.40.50.200">
    <property type="entry name" value="Peptidase S8/S53 domain"/>
    <property type="match status" value="1"/>
</dbReference>
<gene>
    <name evidence="7" type="ORF">ENR15_02320</name>
</gene>
<dbReference type="PROSITE" id="PS00138">
    <property type="entry name" value="SUBTILASE_SER"/>
    <property type="match status" value="1"/>
</dbReference>
<dbReference type="InterPro" id="IPR034054">
    <property type="entry name" value="Pep_S8_PrcA"/>
</dbReference>
<keyword evidence="3 5" id="KW-0720">Serine protease</keyword>
<dbReference type="GO" id="GO:0005737">
    <property type="term" value="C:cytoplasm"/>
    <property type="evidence" value="ECO:0007669"/>
    <property type="project" value="UniProtKB-ARBA"/>
</dbReference>
<dbReference type="SUPFAM" id="SSF52743">
    <property type="entry name" value="Subtilisin-like"/>
    <property type="match status" value="1"/>
</dbReference>
<organism evidence="7">
    <name type="scientific">Planktothricoides sp. SpSt-374</name>
    <dbReference type="NCBI Taxonomy" id="2282167"/>
    <lineage>
        <taxon>Bacteria</taxon>
        <taxon>Bacillati</taxon>
        <taxon>Cyanobacteriota</taxon>
        <taxon>Cyanophyceae</taxon>
        <taxon>Oscillatoriophycideae</taxon>
        <taxon>Oscillatoriales</taxon>
        <taxon>Oscillatoriaceae</taxon>
        <taxon>Planktothricoides</taxon>
    </lineage>
</organism>
<dbReference type="PROSITE" id="PS51892">
    <property type="entry name" value="SUBTILASE"/>
    <property type="match status" value="1"/>
</dbReference>
<feature type="active site" description="Charge relay system" evidence="4 5">
    <location>
        <position position="460"/>
    </location>
</feature>
<dbReference type="PROSITE" id="PS51829">
    <property type="entry name" value="P_HOMO_B"/>
    <property type="match status" value="1"/>
</dbReference>
<dbReference type="InterPro" id="IPR022398">
    <property type="entry name" value="Peptidase_S8_His-AS"/>
</dbReference>
<sequence length="685" mass="72921">MVDRFTFRLKGDGVPSGAVIQKALPANASNYQILPRTNLIEVSIAPDKLEIAMQQTRTQENVAFASHVYQVQNNPGMVVYLTSEVTVQFADNLELGRCLDITTTAGLELLRALEGVPNAFIFIISRQALANPVKIAQSLMQLPEVLRAEPNVVVRSQQHYRPKDTLYAKQWYLYHSGGPGLTPGSHIDAEKAWDITRGSRSIVVAIADDSVDINHPDFTAPGKIVAPRDLKNQDFAPLPEAESDNHGTGCAGVAVAEENGVGVVGVAPGCALMPIRTTGFLDDEAIEELFGWAAAKGAAVISCSWGASSPYFPLSLRQSAAISRAATTGRNGKGCVILFAAGNANRPTNGTIKESGWPNDALQGDTKWLAGFTVHPDVITVAAATSLSKKAAYSNWGKSISVSAPSNNAPPGMWLPDTGYVMSAPQITTFLAGQGVFTTDRLGAAGYDKGDYTGAFGGTSSATPVVAGVAALVLSVNPDLTAAQVKQILQQTADKITDPDPDPQLGNRMGTYDATGHSQWFGYGKVNAYKAVVMARQMLVPPAPAQVWLQQRSQTGQAIPDYQPGTTGKFDVLFFGGSLLEGLVVDVAFSDSRTVKDIRLSVNIAHEFLGDLEIGLIAPNGKRALVQGRTLGSQTRLQKYYSVDNAPALKLLFNQPAKGTWKLQVCDRAPADTGTLNGWELAIGV</sequence>
<comment type="caution">
    <text evidence="7">The sequence shown here is derived from an EMBL/GenBank/DDBJ whole genome shotgun (WGS) entry which is preliminary data.</text>
</comment>
<keyword evidence="2 5" id="KW-0378">Hydrolase</keyword>
<feature type="domain" description="P/Homo B" evidence="6">
    <location>
        <begin position="540"/>
        <end position="685"/>
    </location>
</feature>
<dbReference type="Pfam" id="PF00082">
    <property type="entry name" value="Peptidase_S8"/>
    <property type="match status" value="1"/>
</dbReference>
<feature type="active site" description="Charge relay system" evidence="4 5">
    <location>
        <position position="246"/>
    </location>
</feature>
<proteinExistence type="inferred from homology"/>
<dbReference type="GO" id="GO:0016485">
    <property type="term" value="P:protein processing"/>
    <property type="evidence" value="ECO:0007669"/>
    <property type="project" value="TreeGrafter"/>
</dbReference>
<evidence type="ECO:0000256" key="3">
    <source>
        <dbReference type="ARBA" id="ARBA00022825"/>
    </source>
</evidence>
<dbReference type="Pfam" id="PF01483">
    <property type="entry name" value="P_proprotein"/>
    <property type="match status" value="1"/>
</dbReference>
<dbReference type="InterPro" id="IPR008979">
    <property type="entry name" value="Galactose-bd-like_sf"/>
</dbReference>
<dbReference type="CDD" id="cd07498">
    <property type="entry name" value="Peptidases_S8_15"/>
    <property type="match status" value="1"/>
</dbReference>
<dbReference type="InterPro" id="IPR002884">
    <property type="entry name" value="P_dom"/>
</dbReference>
<feature type="active site" description="Charge relay system" evidence="4 5">
    <location>
        <position position="208"/>
    </location>
</feature>
<dbReference type="InterPro" id="IPR023828">
    <property type="entry name" value="Peptidase_S8_Ser-AS"/>
</dbReference>
<dbReference type="PRINTS" id="PR00723">
    <property type="entry name" value="SUBTILISIN"/>
</dbReference>
<evidence type="ECO:0000256" key="4">
    <source>
        <dbReference type="PIRSR" id="PIRSR615500-1"/>
    </source>
</evidence>
<accession>A0A7C3ZI86</accession>
<dbReference type="SUPFAM" id="SSF49785">
    <property type="entry name" value="Galactose-binding domain-like"/>
    <property type="match status" value="1"/>
</dbReference>
<evidence type="ECO:0000256" key="1">
    <source>
        <dbReference type="ARBA" id="ARBA00022670"/>
    </source>
</evidence>
<evidence type="ECO:0000256" key="5">
    <source>
        <dbReference type="PROSITE-ProRule" id="PRU01240"/>
    </source>
</evidence>
<dbReference type="AlphaFoldDB" id="A0A7C3ZI86"/>
<reference evidence="7" key="1">
    <citation type="journal article" date="2020" name="mSystems">
        <title>Genome- and Community-Level Interaction Insights into Carbon Utilization and Element Cycling Functions of Hydrothermarchaeota in Hydrothermal Sediment.</title>
        <authorList>
            <person name="Zhou Z."/>
            <person name="Liu Y."/>
            <person name="Xu W."/>
            <person name="Pan J."/>
            <person name="Luo Z.H."/>
            <person name="Li M."/>
        </authorList>
    </citation>
    <scope>NUCLEOTIDE SEQUENCE [LARGE SCALE GENOMIC DNA]</scope>
    <source>
        <strain evidence="7">SpSt-374</strain>
    </source>
</reference>
<protein>
    <submittedName>
        <fullName evidence="7">Peptidase S8</fullName>
    </submittedName>
</protein>
<dbReference type="InterPro" id="IPR000209">
    <property type="entry name" value="Peptidase_S8/S53_dom"/>
</dbReference>
<keyword evidence="1 5" id="KW-0645">Protease</keyword>
<dbReference type="EMBL" id="DSPX01000019">
    <property type="protein sequence ID" value="HGF99521.1"/>
    <property type="molecule type" value="Genomic_DNA"/>
</dbReference>
<dbReference type="PANTHER" id="PTHR42884:SF14">
    <property type="entry name" value="NEUROENDOCRINE CONVERTASE 1"/>
    <property type="match status" value="1"/>
</dbReference>
<name>A0A7C3ZI86_9CYAN</name>
<dbReference type="GO" id="GO:0012505">
    <property type="term" value="C:endomembrane system"/>
    <property type="evidence" value="ECO:0007669"/>
    <property type="project" value="UniProtKB-ARBA"/>
</dbReference>
<dbReference type="InterPro" id="IPR015500">
    <property type="entry name" value="Peptidase_S8_subtilisin-rel"/>
</dbReference>
<dbReference type="Gene3D" id="2.60.120.260">
    <property type="entry name" value="Galactose-binding domain-like"/>
    <property type="match status" value="1"/>
</dbReference>
<dbReference type="InterPro" id="IPR036852">
    <property type="entry name" value="Peptidase_S8/S53_dom_sf"/>
</dbReference>
<evidence type="ECO:0000313" key="7">
    <source>
        <dbReference type="EMBL" id="HGF99521.1"/>
    </source>
</evidence>